<dbReference type="InterPro" id="IPR019404">
    <property type="entry name" value="Mediator_Med11"/>
</dbReference>
<evidence type="ECO:0000256" key="3">
    <source>
        <dbReference type="ARBA" id="ARBA00019621"/>
    </source>
</evidence>
<evidence type="ECO:0000313" key="9">
    <source>
        <dbReference type="Proteomes" id="UP001164746"/>
    </source>
</evidence>
<accession>A0ABY7G470</accession>
<dbReference type="Gene3D" id="1.10.287.3490">
    <property type="match status" value="1"/>
</dbReference>
<dbReference type="Proteomes" id="UP001164746">
    <property type="component" value="Chromosome 15"/>
</dbReference>
<comment type="similarity">
    <text evidence="2 6">Belongs to the Mediator complex subunit 11 family.</text>
</comment>
<keyword evidence="9" id="KW-1185">Reference proteome</keyword>
<sequence length="265" mass="29238">MGCASSTSGQKPNEKKPTALNMGLGVASGGIVMETNEMEISMGFETELVHEDLLQEESTQQHMYIELKYRRLNSAAEQLDGLGGLFARRGKILPNPEGSSADAACLQSVNMNNCVTSLPVNANECSFYIRLRLSLVTDTEFNMAASGPVERLQQLETIEKDVSNAILSAGKALEELSKEKPQMKMIENHTTGFMKTLEGVEVGLMKQINYLTQKDLLMGYHRMAHVRSRLEELEKIRTDGKPKLLQLAKSYSMPPMAKPGQLPGN</sequence>
<comment type="subcellular location">
    <subcellularLocation>
        <location evidence="1 6">Nucleus</location>
    </subcellularLocation>
</comment>
<organism evidence="8 9">
    <name type="scientific">Mya arenaria</name>
    <name type="common">Soft-shell clam</name>
    <dbReference type="NCBI Taxonomy" id="6604"/>
    <lineage>
        <taxon>Eukaryota</taxon>
        <taxon>Metazoa</taxon>
        <taxon>Spiralia</taxon>
        <taxon>Lophotrochozoa</taxon>
        <taxon>Mollusca</taxon>
        <taxon>Bivalvia</taxon>
        <taxon>Autobranchia</taxon>
        <taxon>Heteroconchia</taxon>
        <taxon>Euheterodonta</taxon>
        <taxon>Imparidentia</taxon>
        <taxon>Neoheterodontei</taxon>
        <taxon>Myida</taxon>
        <taxon>Myoidea</taxon>
        <taxon>Myidae</taxon>
        <taxon>Mya</taxon>
    </lineage>
</organism>
<keyword evidence="4 6" id="KW-0539">Nucleus</keyword>
<keyword evidence="6" id="KW-0805">Transcription regulation</keyword>
<comment type="function">
    <text evidence="6">Component of the Mediator complex, a coactivator involved in the regulated transcription of nearly all RNA polymerase II-dependent genes. Mediator functions as a bridge to convey information from gene-specific regulatory proteins to the basal RNA polymerase II transcription machinery. Mediator is recruited to promoters by direct interactions with regulatory proteins and serves as a scaffold for the assembly of a functional pre-initiation complex with RNA polymerase II and the general transcription factors.</text>
</comment>
<dbReference type="Pfam" id="PF10280">
    <property type="entry name" value="Med11"/>
    <property type="match status" value="1"/>
</dbReference>
<feature type="region of interest" description="Disordered" evidence="7">
    <location>
        <begin position="1"/>
        <end position="20"/>
    </location>
</feature>
<comment type="subunit">
    <text evidence="6">Component of the Mediator complex.</text>
</comment>
<dbReference type="EMBL" id="CP111026">
    <property type="protein sequence ID" value="WAR28319.1"/>
    <property type="molecule type" value="Genomic_DNA"/>
</dbReference>
<keyword evidence="6" id="KW-0804">Transcription</keyword>
<evidence type="ECO:0000256" key="1">
    <source>
        <dbReference type="ARBA" id="ARBA00004123"/>
    </source>
</evidence>
<evidence type="ECO:0000313" key="8">
    <source>
        <dbReference type="EMBL" id="WAR28319.1"/>
    </source>
</evidence>
<dbReference type="PANTHER" id="PTHR22890">
    <property type="entry name" value="MEDIATOR OF RNA POLYMERASE II TRANSCRIPTION SUBUNIT 11"/>
    <property type="match status" value="1"/>
</dbReference>
<evidence type="ECO:0000256" key="4">
    <source>
        <dbReference type="ARBA" id="ARBA00023242"/>
    </source>
</evidence>
<evidence type="ECO:0000256" key="2">
    <source>
        <dbReference type="ARBA" id="ARBA00008186"/>
    </source>
</evidence>
<feature type="compositionally biased region" description="Polar residues" evidence="7">
    <location>
        <begin position="1"/>
        <end position="11"/>
    </location>
</feature>
<proteinExistence type="inferred from homology"/>
<evidence type="ECO:0000256" key="6">
    <source>
        <dbReference type="RuleBase" id="RU364147"/>
    </source>
</evidence>
<evidence type="ECO:0000256" key="7">
    <source>
        <dbReference type="SAM" id="MobiDB-lite"/>
    </source>
</evidence>
<evidence type="ECO:0000256" key="5">
    <source>
        <dbReference type="ARBA" id="ARBA00032011"/>
    </source>
</evidence>
<gene>
    <name evidence="6" type="primary">MED11</name>
    <name evidence="8" type="ORF">MAR_014023</name>
</gene>
<keyword evidence="6" id="KW-0010">Activator</keyword>
<protein>
    <recommendedName>
        <fullName evidence="3 6">Mediator of RNA polymerase II transcription subunit 11</fullName>
    </recommendedName>
    <alternativeName>
        <fullName evidence="5 6">Mediator complex subunit 11</fullName>
    </alternativeName>
</protein>
<reference evidence="8" key="1">
    <citation type="submission" date="2022-11" db="EMBL/GenBank/DDBJ databases">
        <title>Centuries of genome instability and evolution in soft-shell clam transmissible cancer (bioRxiv).</title>
        <authorList>
            <person name="Hart S.F.M."/>
            <person name="Yonemitsu M.A."/>
            <person name="Giersch R.M."/>
            <person name="Beal B.F."/>
            <person name="Arriagada G."/>
            <person name="Davis B.W."/>
            <person name="Ostrander E.A."/>
            <person name="Goff S.P."/>
            <person name="Metzger M.J."/>
        </authorList>
    </citation>
    <scope>NUCLEOTIDE SEQUENCE</scope>
    <source>
        <strain evidence="8">MELC-2E11</strain>
        <tissue evidence="8">Siphon/mantle</tissue>
    </source>
</reference>
<name>A0ABY7G470_MYAAR</name>